<evidence type="ECO:0000256" key="1">
    <source>
        <dbReference type="SAM" id="MobiDB-lite"/>
    </source>
</evidence>
<name>A0A6M3J902_9ZZZZ</name>
<gene>
    <name evidence="2" type="ORF">MM415B00358_0006</name>
</gene>
<evidence type="ECO:0000313" key="2">
    <source>
        <dbReference type="EMBL" id="QJA66244.1"/>
    </source>
</evidence>
<organism evidence="2">
    <name type="scientific">viral metagenome</name>
    <dbReference type="NCBI Taxonomy" id="1070528"/>
    <lineage>
        <taxon>unclassified sequences</taxon>
        <taxon>metagenomes</taxon>
        <taxon>organismal metagenomes</taxon>
    </lineage>
</organism>
<reference evidence="2" key="1">
    <citation type="submission" date="2020-03" db="EMBL/GenBank/DDBJ databases">
        <title>The deep terrestrial virosphere.</title>
        <authorList>
            <person name="Holmfeldt K."/>
            <person name="Nilsson E."/>
            <person name="Simone D."/>
            <person name="Lopez-Fernandez M."/>
            <person name="Wu X."/>
            <person name="de Brujin I."/>
            <person name="Lundin D."/>
            <person name="Andersson A."/>
            <person name="Bertilsson S."/>
            <person name="Dopson M."/>
        </authorList>
    </citation>
    <scope>NUCLEOTIDE SEQUENCE</scope>
    <source>
        <strain evidence="2">MM415B00358</strain>
    </source>
</reference>
<protein>
    <submittedName>
        <fullName evidence="2">Uncharacterized protein</fullName>
    </submittedName>
</protein>
<feature type="region of interest" description="Disordered" evidence="1">
    <location>
        <begin position="310"/>
        <end position="338"/>
    </location>
</feature>
<dbReference type="EMBL" id="MT141552">
    <property type="protein sequence ID" value="QJA66244.1"/>
    <property type="molecule type" value="Genomic_DNA"/>
</dbReference>
<accession>A0A6M3J902</accession>
<proteinExistence type="predicted"/>
<sequence length="338" mass="37200">MADGTRVIPSSELKAFQGWYESAYLLGQVDPFNPFKAFTGASGIKTTDNAAYQKWAKMGKPGFAPTGATEGVITQEMAEARNAAAAQVRTGKEATSQAAYTEYKKYLSASGQIPKYKTYNEWSQAGEPSATAEIGGVTPPTEEKVGGETGKLVTLSDGSTGYWSKDELGNWKWNPLTSPKQDKGMSDYERENLARQQQQFEQQMGWQQQQAQMQQQEQERQYKAQLAGNPMSWLQYAAYTKEQPAIQPWMVPLMGQEYAGTVAGAPIPGWSEGAPKMDELPGLTNPSAQYFSRMGPTAQSQWMGYQQARVGQTPEESQFRQRAGAAPSGSYGGLRWSR</sequence>
<dbReference type="AlphaFoldDB" id="A0A6M3J902"/>